<proteinExistence type="predicted"/>
<dbReference type="Pfam" id="PF14835">
    <property type="entry name" value="zf-RING_6"/>
    <property type="match status" value="1"/>
</dbReference>
<evidence type="ECO:0000259" key="4">
    <source>
        <dbReference type="PROSITE" id="PS50172"/>
    </source>
</evidence>
<comment type="caution">
    <text evidence="5">The sequence shown here is derived from an EMBL/GenBank/DDBJ whole genome shotgun (WGS) entry which is preliminary data.</text>
</comment>
<dbReference type="PANTHER" id="PTHR24171">
    <property type="entry name" value="ANKYRIN REPEAT DOMAIN-CONTAINING PROTEIN 39-RELATED"/>
    <property type="match status" value="1"/>
</dbReference>
<dbReference type="InterPro" id="IPR036420">
    <property type="entry name" value="BRCT_dom_sf"/>
</dbReference>
<reference evidence="5 6" key="1">
    <citation type="submission" date="2017-12" db="EMBL/GenBank/DDBJ databases">
        <title>High-resolution comparative analysis of great ape genomes.</title>
        <authorList>
            <person name="Pollen A."/>
            <person name="Hastie A."/>
            <person name="Hormozdiari F."/>
            <person name="Dougherty M."/>
            <person name="Liu R."/>
            <person name="Chaisson M."/>
            <person name="Hoppe E."/>
            <person name="Hill C."/>
            <person name="Pang A."/>
            <person name="Hillier L."/>
            <person name="Baker C."/>
            <person name="Armstrong J."/>
            <person name="Shendure J."/>
            <person name="Paten B."/>
            <person name="Wilson R."/>
            <person name="Chao H."/>
            <person name="Schneider V."/>
            <person name="Ventura M."/>
            <person name="Kronenberg Z."/>
            <person name="Murali S."/>
            <person name="Gordon D."/>
            <person name="Cantsilieris S."/>
            <person name="Munson K."/>
            <person name="Nelson B."/>
            <person name="Raja A."/>
            <person name="Underwood J."/>
            <person name="Diekhans M."/>
            <person name="Fiddes I."/>
            <person name="Haussler D."/>
            <person name="Eichler E."/>
        </authorList>
    </citation>
    <scope>NUCLEOTIDE SEQUENCE [LARGE SCALE GENOMIC DNA]</scope>
    <source>
        <strain evidence="5">Yerkes chimp pedigree #C0471</strain>
    </source>
</reference>
<dbReference type="SUPFAM" id="SSF57850">
    <property type="entry name" value="RING/U-box"/>
    <property type="match status" value="1"/>
</dbReference>
<gene>
    <name evidence="5" type="ORF">CK820_G0011181</name>
</gene>
<dbReference type="Pfam" id="PF00533">
    <property type="entry name" value="BRCT"/>
    <property type="match status" value="1"/>
</dbReference>
<organism evidence="5 6">
    <name type="scientific">Pan troglodytes</name>
    <name type="common">Chimpanzee</name>
    <dbReference type="NCBI Taxonomy" id="9598"/>
    <lineage>
        <taxon>Eukaryota</taxon>
        <taxon>Metazoa</taxon>
        <taxon>Chordata</taxon>
        <taxon>Craniata</taxon>
        <taxon>Vertebrata</taxon>
        <taxon>Euteleostomi</taxon>
        <taxon>Mammalia</taxon>
        <taxon>Eutheria</taxon>
        <taxon>Euarchontoglires</taxon>
        <taxon>Primates</taxon>
        <taxon>Haplorrhini</taxon>
        <taxon>Catarrhini</taxon>
        <taxon>Hominidae</taxon>
        <taxon>Pan</taxon>
    </lineage>
</organism>
<feature type="domain" description="BRCT" evidence="4">
    <location>
        <begin position="119"/>
        <end position="202"/>
    </location>
</feature>
<dbReference type="SUPFAM" id="SSF52113">
    <property type="entry name" value="BRCT domain"/>
    <property type="match status" value="1"/>
</dbReference>
<accession>A0A2J8NH01</accession>
<feature type="non-terminal residue" evidence="5">
    <location>
        <position position="216"/>
    </location>
</feature>
<evidence type="ECO:0000313" key="6">
    <source>
        <dbReference type="Proteomes" id="UP000236370"/>
    </source>
</evidence>
<dbReference type="CDD" id="cd17734">
    <property type="entry name" value="BRCT_Bard1_rpt1"/>
    <property type="match status" value="1"/>
</dbReference>
<keyword evidence="2" id="KW-0040">ANK repeat</keyword>
<evidence type="ECO:0000256" key="1">
    <source>
        <dbReference type="ARBA" id="ARBA00022737"/>
    </source>
</evidence>
<dbReference type="SMART" id="SM00292">
    <property type="entry name" value="BRCT"/>
    <property type="match status" value="1"/>
</dbReference>
<dbReference type="InterPro" id="IPR013083">
    <property type="entry name" value="Znf_RING/FYVE/PHD"/>
</dbReference>
<dbReference type="PANTHER" id="PTHR24171:SF8">
    <property type="entry name" value="BRCA1-ASSOCIATED RING DOMAIN PROTEIN 1"/>
    <property type="match status" value="1"/>
</dbReference>
<dbReference type="Gene3D" id="3.30.40.10">
    <property type="entry name" value="Zinc/RING finger domain, C3HC4 (zinc finger)"/>
    <property type="match status" value="1"/>
</dbReference>
<dbReference type="EMBL" id="NBAG03000230">
    <property type="protein sequence ID" value="PNI71052.1"/>
    <property type="molecule type" value="Genomic_DNA"/>
</dbReference>
<dbReference type="InterPro" id="IPR001357">
    <property type="entry name" value="BRCT_dom"/>
</dbReference>
<sequence>MPDNRQPRNRQPRIRSGNEPRSAPAMEPDGRGAWAHSRAALDRLEKLLRCSRCTNILREPVCLGGCEHIFCSNIFGLRPVDYTDDESMKSLLLLPEKNESSSASHCSVMNTGQRRDGPLVLIGSGLSSEQQKMLSELAAILKAKKYTEFDSTVTHVVVPGDAVQSTLKCMLGILNGCWILKFEWVKACLRRKVCEQEEKYEIPEGPRRSRLNREQL</sequence>
<dbReference type="PROSITE" id="PS50172">
    <property type="entry name" value="BRCT"/>
    <property type="match status" value="1"/>
</dbReference>
<dbReference type="Gene3D" id="3.40.50.10190">
    <property type="entry name" value="BRCT domain"/>
    <property type="match status" value="1"/>
</dbReference>
<evidence type="ECO:0000313" key="5">
    <source>
        <dbReference type="EMBL" id="PNI71052.1"/>
    </source>
</evidence>
<dbReference type="InterPro" id="IPR039503">
    <property type="entry name" value="BARD1_Znf-RING"/>
</dbReference>
<evidence type="ECO:0000256" key="3">
    <source>
        <dbReference type="SAM" id="MobiDB-lite"/>
    </source>
</evidence>
<feature type="region of interest" description="Disordered" evidence="3">
    <location>
        <begin position="1"/>
        <end position="32"/>
    </location>
</feature>
<dbReference type="FunFam" id="3.40.50.10190:FF:000019">
    <property type="entry name" value="BRCA1 associated RING domain 1"/>
    <property type="match status" value="1"/>
</dbReference>
<keyword evidence="1" id="KW-0677">Repeat</keyword>
<name>A0A2J8NH01_PANTR</name>
<dbReference type="AlphaFoldDB" id="A0A2J8NH01"/>
<dbReference type="Proteomes" id="UP000236370">
    <property type="component" value="Unassembled WGS sequence"/>
</dbReference>
<evidence type="ECO:0000256" key="2">
    <source>
        <dbReference type="ARBA" id="ARBA00023043"/>
    </source>
</evidence>
<protein>
    <submittedName>
        <fullName evidence="5">BARD1 isoform 6</fullName>
    </submittedName>
</protein>